<dbReference type="AlphaFoldDB" id="H8KYG7"/>
<dbReference type="PROSITE" id="PS50928">
    <property type="entry name" value="ABC_TM1"/>
    <property type="match status" value="1"/>
</dbReference>
<proteinExistence type="inferred from homology"/>
<dbReference type="GO" id="GO:0043190">
    <property type="term" value="C:ATP-binding cassette (ABC) transporter complex"/>
    <property type="evidence" value="ECO:0007669"/>
    <property type="project" value="InterPro"/>
</dbReference>
<dbReference type="SUPFAM" id="SSF161098">
    <property type="entry name" value="MetI-like"/>
    <property type="match status" value="1"/>
</dbReference>
<keyword evidence="8 9" id="KW-0472">Membrane</keyword>
<feature type="transmembrane region" description="Helical" evidence="9">
    <location>
        <begin position="160"/>
        <end position="180"/>
    </location>
</feature>
<feature type="transmembrane region" description="Helical" evidence="9">
    <location>
        <begin position="20"/>
        <end position="45"/>
    </location>
</feature>
<sequence>MHELVPVILQGDYGRLIGHGIQWTLALTFSAWLLAMAMALLLITLRLREGRWGARLVAAYVSYHRNIPTLVQLMVWYFAIPAALPPRLQIWLGHYNTELLFACIALGLCQGAYFSEDIRSGIRAVAPGQVEAARTLGLTYLGALRHVILPQAIRHAMPALINNSVLLFKNTSLAMTIGLAELTYATREVESESFRTFQCFALATALYLLGALLLMLGGDWLSRRFRLVTER</sequence>
<dbReference type="OrthoDB" id="9771188at2"/>
<dbReference type="Proteomes" id="UP000005234">
    <property type="component" value="Chromosome"/>
</dbReference>
<dbReference type="Gene3D" id="1.10.3720.10">
    <property type="entry name" value="MetI-like"/>
    <property type="match status" value="1"/>
</dbReference>
<keyword evidence="3 9" id="KW-0813">Transport</keyword>
<feature type="domain" description="ABC transmembrane type-1" evidence="10">
    <location>
        <begin position="21"/>
        <end position="215"/>
    </location>
</feature>
<dbReference type="Pfam" id="PF00528">
    <property type="entry name" value="BPD_transp_1"/>
    <property type="match status" value="1"/>
</dbReference>
<gene>
    <name evidence="11" type="ordered locus">Fraau_2628</name>
</gene>
<reference evidence="11" key="1">
    <citation type="submission" date="2012-02" db="EMBL/GenBank/DDBJ databases">
        <title>The complete genome of Frateuria aurantia DSM 6220.</title>
        <authorList>
            <consortium name="US DOE Joint Genome Institute (JGI-PGF)"/>
            <person name="Lucas S."/>
            <person name="Copeland A."/>
            <person name="Lapidus A."/>
            <person name="Glavina del Rio T."/>
            <person name="Dalin E."/>
            <person name="Tice H."/>
            <person name="Bruce D."/>
            <person name="Goodwin L."/>
            <person name="Pitluck S."/>
            <person name="Peters L."/>
            <person name="Ovchinnikova G."/>
            <person name="Teshima H."/>
            <person name="Kyrpides N."/>
            <person name="Mavromatis K."/>
            <person name="Ivanova N."/>
            <person name="Brettin T."/>
            <person name="Detter J.C."/>
            <person name="Han C."/>
            <person name="Larimer F."/>
            <person name="Land M."/>
            <person name="Hauser L."/>
            <person name="Markowitz V."/>
            <person name="Cheng J.-F."/>
            <person name="Hugenholtz P."/>
            <person name="Woyke T."/>
            <person name="Wu D."/>
            <person name="Brambilla E."/>
            <person name="Klenk H.-P."/>
            <person name="Eisen J.A."/>
        </authorList>
    </citation>
    <scope>NUCLEOTIDE SEQUENCE</scope>
    <source>
        <strain evidence="11">DSM 6220</strain>
    </source>
</reference>
<evidence type="ECO:0000256" key="9">
    <source>
        <dbReference type="RuleBase" id="RU363032"/>
    </source>
</evidence>
<dbReference type="STRING" id="767434.Fraau_2628"/>
<organism evidence="11 12">
    <name type="scientific">Frateuria aurantia (strain ATCC 33424 / DSM 6220 / KCTC 2777 / LMG 1558 / NBRC 3245 / NCIMB 13370)</name>
    <name type="common">Acetobacter aurantius</name>
    <dbReference type="NCBI Taxonomy" id="767434"/>
    <lineage>
        <taxon>Bacteria</taxon>
        <taxon>Pseudomonadati</taxon>
        <taxon>Pseudomonadota</taxon>
        <taxon>Gammaproteobacteria</taxon>
        <taxon>Lysobacterales</taxon>
        <taxon>Rhodanobacteraceae</taxon>
        <taxon>Frateuria</taxon>
    </lineage>
</organism>
<dbReference type="InterPro" id="IPR010065">
    <property type="entry name" value="AA_ABC_transptr_permease_3TM"/>
</dbReference>
<dbReference type="CDD" id="cd06261">
    <property type="entry name" value="TM_PBP2"/>
    <property type="match status" value="1"/>
</dbReference>
<evidence type="ECO:0000256" key="5">
    <source>
        <dbReference type="ARBA" id="ARBA00022692"/>
    </source>
</evidence>
<dbReference type="GO" id="GO:0006865">
    <property type="term" value="P:amino acid transport"/>
    <property type="evidence" value="ECO:0007669"/>
    <property type="project" value="UniProtKB-KW"/>
</dbReference>
<protein>
    <submittedName>
        <fullName evidence="11">Amine acid ABC transporter, permease protein, 3-TM region, His/Glu/Gln/Arg/opine family</fullName>
    </submittedName>
</protein>
<keyword evidence="12" id="KW-1185">Reference proteome</keyword>
<dbReference type="NCBIfam" id="TIGR01726">
    <property type="entry name" value="HEQRo_perm_3TM"/>
    <property type="match status" value="1"/>
</dbReference>
<keyword evidence="5 9" id="KW-0812">Transmembrane</keyword>
<dbReference type="KEGG" id="fau:Fraau_2628"/>
<evidence type="ECO:0000256" key="1">
    <source>
        <dbReference type="ARBA" id="ARBA00004429"/>
    </source>
</evidence>
<keyword evidence="4" id="KW-1003">Cell membrane</keyword>
<dbReference type="eggNOG" id="COG0765">
    <property type="taxonomic scope" value="Bacteria"/>
</dbReference>
<dbReference type="HOGENOM" id="CLU_019602_1_3_6"/>
<evidence type="ECO:0000256" key="2">
    <source>
        <dbReference type="ARBA" id="ARBA00010072"/>
    </source>
</evidence>
<evidence type="ECO:0000256" key="3">
    <source>
        <dbReference type="ARBA" id="ARBA00022448"/>
    </source>
</evidence>
<dbReference type="InterPro" id="IPR043429">
    <property type="entry name" value="ArtM/GltK/GlnP/TcyL/YhdX-like"/>
</dbReference>
<comment type="subcellular location">
    <subcellularLocation>
        <location evidence="1">Cell inner membrane</location>
        <topology evidence="1">Multi-pass membrane protein</topology>
    </subcellularLocation>
    <subcellularLocation>
        <location evidence="9">Cell membrane</location>
        <topology evidence="9">Multi-pass membrane protein</topology>
    </subcellularLocation>
</comment>
<name>H8KYG7_FRAAD</name>
<evidence type="ECO:0000259" key="10">
    <source>
        <dbReference type="PROSITE" id="PS50928"/>
    </source>
</evidence>
<dbReference type="InterPro" id="IPR000515">
    <property type="entry name" value="MetI-like"/>
</dbReference>
<evidence type="ECO:0000256" key="7">
    <source>
        <dbReference type="ARBA" id="ARBA00022989"/>
    </source>
</evidence>
<keyword evidence="7 9" id="KW-1133">Transmembrane helix</keyword>
<evidence type="ECO:0000313" key="11">
    <source>
        <dbReference type="EMBL" id="AFC86971.1"/>
    </source>
</evidence>
<dbReference type="GO" id="GO:0022857">
    <property type="term" value="F:transmembrane transporter activity"/>
    <property type="evidence" value="ECO:0007669"/>
    <property type="project" value="InterPro"/>
</dbReference>
<evidence type="ECO:0000256" key="8">
    <source>
        <dbReference type="ARBA" id="ARBA00023136"/>
    </source>
</evidence>
<feature type="transmembrane region" description="Helical" evidence="9">
    <location>
        <begin position="200"/>
        <end position="221"/>
    </location>
</feature>
<evidence type="ECO:0000256" key="6">
    <source>
        <dbReference type="ARBA" id="ARBA00022970"/>
    </source>
</evidence>
<evidence type="ECO:0000313" key="12">
    <source>
        <dbReference type="Proteomes" id="UP000005234"/>
    </source>
</evidence>
<dbReference type="InterPro" id="IPR035906">
    <property type="entry name" value="MetI-like_sf"/>
</dbReference>
<evidence type="ECO:0000256" key="4">
    <source>
        <dbReference type="ARBA" id="ARBA00022475"/>
    </source>
</evidence>
<accession>H8KYG7</accession>
<keyword evidence="6" id="KW-0029">Amino-acid transport</keyword>
<dbReference type="PANTHER" id="PTHR30614:SF47">
    <property type="entry name" value="ABC TRANSPORTER PERMEASE"/>
    <property type="match status" value="1"/>
</dbReference>
<dbReference type="PANTHER" id="PTHR30614">
    <property type="entry name" value="MEMBRANE COMPONENT OF AMINO ACID ABC TRANSPORTER"/>
    <property type="match status" value="1"/>
</dbReference>
<dbReference type="RefSeq" id="WP_014403974.1">
    <property type="nucleotide sequence ID" value="NC_017033.1"/>
</dbReference>
<comment type="similarity">
    <text evidence="2">Belongs to the binding-protein-dependent transport system permease family. HisMQ subfamily.</text>
</comment>
<dbReference type="EMBL" id="CP003350">
    <property type="protein sequence ID" value="AFC86971.1"/>
    <property type="molecule type" value="Genomic_DNA"/>
</dbReference>